<keyword evidence="3" id="KW-1185">Reference proteome</keyword>
<evidence type="ECO:0000313" key="2">
    <source>
        <dbReference type="EMBL" id="KAJ6827505.1"/>
    </source>
</evidence>
<gene>
    <name evidence="2" type="ORF">M6B38_126635</name>
</gene>
<name>A0AAX6GGR2_IRIPA</name>
<evidence type="ECO:0000256" key="1">
    <source>
        <dbReference type="SAM" id="Phobius"/>
    </source>
</evidence>
<dbReference type="Proteomes" id="UP001140949">
    <property type="component" value="Unassembled WGS sequence"/>
</dbReference>
<keyword evidence="1" id="KW-0472">Membrane</keyword>
<keyword evidence="1" id="KW-1133">Transmembrane helix</keyword>
<organism evidence="2 3">
    <name type="scientific">Iris pallida</name>
    <name type="common">Sweet iris</name>
    <dbReference type="NCBI Taxonomy" id="29817"/>
    <lineage>
        <taxon>Eukaryota</taxon>
        <taxon>Viridiplantae</taxon>
        <taxon>Streptophyta</taxon>
        <taxon>Embryophyta</taxon>
        <taxon>Tracheophyta</taxon>
        <taxon>Spermatophyta</taxon>
        <taxon>Magnoliopsida</taxon>
        <taxon>Liliopsida</taxon>
        <taxon>Asparagales</taxon>
        <taxon>Iridaceae</taxon>
        <taxon>Iridoideae</taxon>
        <taxon>Irideae</taxon>
        <taxon>Iris</taxon>
    </lineage>
</organism>
<dbReference type="AlphaFoldDB" id="A0AAX6GGR2"/>
<feature type="transmembrane region" description="Helical" evidence="1">
    <location>
        <begin position="26"/>
        <end position="44"/>
    </location>
</feature>
<accession>A0AAX6GGR2</accession>
<comment type="caution">
    <text evidence="2">The sequence shown here is derived from an EMBL/GenBank/DDBJ whole genome shotgun (WGS) entry which is preliminary data.</text>
</comment>
<sequence length="61" mass="7066">MAEVAILLEGCGEELEIVAHGNVPELNLILCCCCCCFFFFFLLLRGYDDGWYYFLQYIDLL</sequence>
<evidence type="ECO:0000313" key="3">
    <source>
        <dbReference type="Proteomes" id="UP001140949"/>
    </source>
</evidence>
<keyword evidence="1" id="KW-0812">Transmembrane</keyword>
<proteinExistence type="predicted"/>
<dbReference type="EMBL" id="JANAVB010020198">
    <property type="protein sequence ID" value="KAJ6827505.1"/>
    <property type="molecule type" value="Genomic_DNA"/>
</dbReference>
<reference evidence="2" key="2">
    <citation type="submission" date="2023-04" db="EMBL/GenBank/DDBJ databases">
        <authorList>
            <person name="Bruccoleri R.E."/>
            <person name="Oakeley E.J."/>
            <person name="Faust A.-M."/>
            <person name="Dessus-Babus S."/>
            <person name="Altorfer M."/>
            <person name="Burckhardt D."/>
            <person name="Oertli M."/>
            <person name="Naumann U."/>
            <person name="Petersen F."/>
            <person name="Wong J."/>
        </authorList>
    </citation>
    <scope>NUCLEOTIDE SEQUENCE</scope>
    <source>
        <strain evidence="2">GSM-AAB239-AS_SAM_17_03QT</strain>
        <tissue evidence="2">Leaf</tissue>
    </source>
</reference>
<reference evidence="2" key="1">
    <citation type="journal article" date="2023" name="GigaByte">
        <title>Genome assembly of the bearded iris, Iris pallida Lam.</title>
        <authorList>
            <person name="Bruccoleri R.E."/>
            <person name="Oakeley E.J."/>
            <person name="Faust A.M.E."/>
            <person name="Altorfer M."/>
            <person name="Dessus-Babus S."/>
            <person name="Burckhardt D."/>
            <person name="Oertli M."/>
            <person name="Naumann U."/>
            <person name="Petersen F."/>
            <person name="Wong J."/>
        </authorList>
    </citation>
    <scope>NUCLEOTIDE SEQUENCE</scope>
    <source>
        <strain evidence="2">GSM-AAB239-AS_SAM_17_03QT</strain>
    </source>
</reference>
<protein>
    <submittedName>
        <fullName evidence="2">Uncharacterized protein</fullName>
    </submittedName>
</protein>